<reference evidence="8" key="1">
    <citation type="journal article" date="2019" name="Int. J. Syst. Evol. Microbiol.">
        <title>The Global Catalogue of Microorganisms (GCM) 10K type strain sequencing project: providing services to taxonomists for standard genome sequencing and annotation.</title>
        <authorList>
            <consortium name="The Broad Institute Genomics Platform"/>
            <consortium name="The Broad Institute Genome Sequencing Center for Infectious Disease"/>
            <person name="Wu L."/>
            <person name="Ma J."/>
        </authorList>
    </citation>
    <scope>NUCLEOTIDE SEQUENCE [LARGE SCALE GENOMIC DNA]</scope>
    <source>
        <strain evidence="8">JCM 17926</strain>
    </source>
</reference>
<feature type="signal peptide" evidence="5">
    <location>
        <begin position="1"/>
        <end position="22"/>
    </location>
</feature>
<comment type="caution">
    <text evidence="7">The sequence shown here is derived from an EMBL/GenBank/DDBJ whole genome shotgun (WGS) entry which is preliminary data.</text>
</comment>
<feature type="domain" description="Sulfatase N-terminal" evidence="6">
    <location>
        <begin position="34"/>
        <end position="329"/>
    </location>
</feature>
<sequence>MIDTKKVLLLLLCTSMLGLSGASEGVAQGKEPKPNVLLILTDDQGWGDVGSHGNKLLETPHLDRLAKGSTELERFYVSPVCAPSRASLLTGRYNLRTGTSWVTHRKEVMRSQEVTIAELLGSHNYRTGYYGKWHNGHQYPTDPIGQGFEQFFGFKEGHLNNYFDTRLTHNFQEVETSGYVPDLLADSAISFIRKKGPFFCYLAFNTPHSPFQVPEAYFKKYKAKGLDDKNAAVYAMVENIDMNVGRILQALRESGKEQETIVIFLSDNGPNGQRYNGGLKGIKASVDEGGVRVPFFIRYPAGGIESGRVRRQFGAHIDILPTIAELTGIKVPDSLQIDGRSLLPIIKGKGIAYPGRAFYTHHVIRELGAIPGAVRTHQYLLTLMPEDTSFYDLLKDPSQEHDLVDRHPELVSEYIRKYREWFGEVTGNGVEPPLVQLGGSPAPLTWLPAPEASLYGQVAFKGGEGWANDWLVNWNDASDSAVWEVVAKRPTQYRISMQLSLEKPLVMALELDGKTYYKKIEGPRQAVQVLNKDRVPRGEVEEMQWPEVVLATVHMPAGVHRLKISPAGEVKGELAIKALKLTKL</sequence>
<dbReference type="InterPro" id="IPR024607">
    <property type="entry name" value="Sulfatase_CS"/>
</dbReference>
<dbReference type="Gene3D" id="3.30.1120.10">
    <property type="match status" value="1"/>
</dbReference>
<evidence type="ECO:0000256" key="3">
    <source>
        <dbReference type="ARBA" id="ARBA00022801"/>
    </source>
</evidence>
<evidence type="ECO:0000313" key="8">
    <source>
        <dbReference type="Proteomes" id="UP001500552"/>
    </source>
</evidence>
<protein>
    <submittedName>
        <fullName evidence="7">Sulfatase-like hydrolase/transferase</fullName>
    </submittedName>
</protein>
<dbReference type="EMBL" id="BAABHC010000010">
    <property type="protein sequence ID" value="GAA4431523.1"/>
    <property type="molecule type" value="Genomic_DNA"/>
</dbReference>
<comment type="similarity">
    <text evidence="1">Belongs to the sulfatase family.</text>
</comment>
<evidence type="ECO:0000259" key="6">
    <source>
        <dbReference type="Pfam" id="PF00884"/>
    </source>
</evidence>
<evidence type="ECO:0000256" key="5">
    <source>
        <dbReference type="SAM" id="SignalP"/>
    </source>
</evidence>
<keyword evidence="3" id="KW-0378">Hydrolase</keyword>
<evidence type="ECO:0000256" key="4">
    <source>
        <dbReference type="ARBA" id="ARBA00022837"/>
    </source>
</evidence>
<dbReference type="RefSeq" id="WP_345158618.1">
    <property type="nucleotide sequence ID" value="NZ_BAABHC010000010.1"/>
</dbReference>
<dbReference type="InterPro" id="IPR050738">
    <property type="entry name" value="Sulfatase"/>
</dbReference>
<dbReference type="SUPFAM" id="SSF53649">
    <property type="entry name" value="Alkaline phosphatase-like"/>
    <property type="match status" value="1"/>
</dbReference>
<dbReference type="InterPro" id="IPR017850">
    <property type="entry name" value="Alkaline_phosphatase_core_sf"/>
</dbReference>
<keyword evidence="4" id="KW-0106">Calcium</keyword>
<name>A0ABP8LMD4_9BACT</name>
<gene>
    <name evidence="7" type="ORF">GCM10023188_19150</name>
</gene>
<feature type="chain" id="PRO_5046461976" evidence="5">
    <location>
        <begin position="23"/>
        <end position="584"/>
    </location>
</feature>
<dbReference type="Pfam" id="PF00884">
    <property type="entry name" value="Sulfatase"/>
    <property type="match status" value="1"/>
</dbReference>
<dbReference type="Gene3D" id="3.40.720.10">
    <property type="entry name" value="Alkaline Phosphatase, subunit A"/>
    <property type="match status" value="1"/>
</dbReference>
<evidence type="ECO:0000313" key="7">
    <source>
        <dbReference type="EMBL" id="GAA4431523.1"/>
    </source>
</evidence>
<keyword evidence="5" id="KW-0732">Signal</keyword>
<dbReference type="Proteomes" id="UP001500552">
    <property type="component" value="Unassembled WGS sequence"/>
</dbReference>
<evidence type="ECO:0000256" key="1">
    <source>
        <dbReference type="ARBA" id="ARBA00008779"/>
    </source>
</evidence>
<organism evidence="7 8">
    <name type="scientific">Pontibacter saemangeumensis</name>
    <dbReference type="NCBI Taxonomy" id="1084525"/>
    <lineage>
        <taxon>Bacteria</taxon>
        <taxon>Pseudomonadati</taxon>
        <taxon>Bacteroidota</taxon>
        <taxon>Cytophagia</taxon>
        <taxon>Cytophagales</taxon>
        <taxon>Hymenobacteraceae</taxon>
        <taxon>Pontibacter</taxon>
    </lineage>
</organism>
<dbReference type="PANTHER" id="PTHR42693">
    <property type="entry name" value="ARYLSULFATASE FAMILY MEMBER"/>
    <property type="match status" value="1"/>
</dbReference>
<keyword evidence="2" id="KW-0479">Metal-binding</keyword>
<evidence type="ECO:0000256" key="2">
    <source>
        <dbReference type="ARBA" id="ARBA00022723"/>
    </source>
</evidence>
<accession>A0ABP8LMD4</accession>
<dbReference type="CDD" id="cd16146">
    <property type="entry name" value="ARS_like"/>
    <property type="match status" value="1"/>
</dbReference>
<dbReference type="InterPro" id="IPR000917">
    <property type="entry name" value="Sulfatase_N"/>
</dbReference>
<keyword evidence="8" id="KW-1185">Reference proteome</keyword>
<dbReference type="PANTHER" id="PTHR42693:SF53">
    <property type="entry name" value="ENDO-4-O-SULFATASE"/>
    <property type="match status" value="1"/>
</dbReference>
<dbReference type="PROSITE" id="PS00523">
    <property type="entry name" value="SULFATASE_1"/>
    <property type="match status" value="1"/>
</dbReference>
<proteinExistence type="inferred from homology"/>